<dbReference type="AlphaFoldDB" id="A0A0F7SMM9"/>
<feature type="domain" description="Autophagy protein ATG5 UblB" evidence="8">
    <location>
        <begin position="273"/>
        <end position="398"/>
    </location>
</feature>
<dbReference type="EMBL" id="LN483142">
    <property type="protein sequence ID" value="CED82721.1"/>
    <property type="molecule type" value="Genomic_DNA"/>
</dbReference>
<dbReference type="GO" id="GO:0034274">
    <property type="term" value="C:Atg12-Atg5-Atg16 complex"/>
    <property type="evidence" value="ECO:0007669"/>
    <property type="project" value="TreeGrafter"/>
</dbReference>
<sequence>MASSASSSPHATAASFRRLVWQGSVPVSIRLAQDTPPVQSGGVDAYFIQAPRQSYLPLLLQDIRENLVELALDDQALAATRQQDWWFEDEAGSGITRWHWPIGLLYDHSIINDPSRSPTIGTTPSSPTAPLRLILHLSNPPAEKLLLSNSIDACRLAFMSAIKEADFVRWGNVKRVTGLRKLDQDSLWDGLRANDFDLHAKVASRILPLPNFSPNSSDHGSSQPPSTHLLAPTSRQHLSRPPSTEPDSTSSGGNSSLASPNGKPDSANAVRSVPIKIHLPEAAGVLQGVVPPSEPNGTPTTIHSYLHSSIPLLFPNPPSSLTPSTLSTPSPSLDPSSSLFVPPYTHPGSHTQPSTSTSTSAYTLAYPIIQGIVPPPETEIAWLGACLVGADGWLAICIGMNA</sequence>
<evidence type="ECO:0000256" key="5">
    <source>
        <dbReference type="ARBA" id="ARBA00023006"/>
    </source>
</evidence>
<dbReference type="PANTHER" id="PTHR13040">
    <property type="entry name" value="AUTOPHAGY PROTEIN 5"/>
    <property type="match status" value="1"/>
</dbReference>
<dbReference type="PANTHER" id="PTHR13040:SF2">
    <property type="entry name" value="AUTOPHAGY PROTEIN 5"/>
    <property type="match status" value="1"/>
</dbReference>
<dbReference type="InterPro" id="IPR048940">
    <property type="entry name" value="ATG5_HBR"/>
</dbReference>
<comment type="similarity">
    <text evidence="2 6">Belongs to the ATG5 family.</text>
</comment>
<keyword evidence="5 6" id="KW-0072">Autophagy</keyword>
<evidence type="ECO:0000256" key="1">
    <source>
        <dbReference type="ARBA" id="ARBA00004623"/>
    </source>
</evidence>
<evidence type="ECO:0000259" key="10">
    <source>
        <dbReference type="Pfam" id="PF20638"/>
    </source>
</evidence>
<evidence type="ECO:0000256" key="7">
    <source>
        <dbReference type="SAM" id="MobiDB-lite"/>
    </source>
</evidence>
<organism evidence="11">
    <name type="scientific">Phaffia rhodozyma</name>
    <name type="common">Yeast</name>
    <name type="synonym">Xanthophyllomyces dendrorhous</name>
    <dbReference type="NCBI Taxonomy" id="264483"/>
    <lineage>
        <taxon>Eukaryota</taxon>
        <taxon>Fungi</taxon>
        <taxon>Dikarya</taxon>
        <taxon>Basidiomycota</taxon>
        <taxon>Agaricomycotina</taxon>
        <taxon>Tremellomycetes</taxon>
        <taxon>Cystofilobasidiales</taxon>
        <taxon>Mrakiaceae</taxon>
        <taxon>Phaffia</taxon>
    </lineage>
</organism>
<feature type="region of interest" description="Disordered" evidence="7">
    <location>
        <begin position="320"/>
        <end position="357"/>
    </location>
</feature>
<dbReference type="InterPro" id="IPR048939">
    <property type="entry name" value="ATG5_UblA"/>
</dbReference>
<comment type="function">
    <text evidence="6">Involved in cytoplasm to vacuole transport (Cvt) and autophagic vesicle formation.</text>
</comment>
<dbReference type="InterPro" id="IPR007239">
    <property type="entry name" value="Atg5"/>
</dbReference>
<evidence type="ECO:0000256" key="6">
    <source>
        <dbReference type="RuleBase" id="RU361202"/>
    </source>
</evidence>
<evidence type="ECO:0000313" key="11">
    <source>
        <dbReference type="EMBL" id="CED82721.1"/>
    </source>
</evidence>
<name>A0A0F7SMM9_PHARH</name>
<keyword evidence="4 6" id="KW-0832">Ubl conjugation</keyword>
<feature type="compositionally biased region" description="Polar residues" evidence="7">
    <location>
        <begin position="233"/>
        <end position="247"/>
    </location>
</feature>
<dbReference type="GO" id="GO:0044233">
    <property type="term" value="C:mitochondria-associated endoplasmic reticulum membrane contact site"/>
    <property type="evidence" value="ECO:0007669"/>
    <property type="project" value="TreeGrafter"/>
</dbReference>
<comment type="subunit">
    <text evidence="6">Conjugated with ATG12.</text>
</comment>
<dbReference type="GO" id="GO:0019776">
    <property type="term" value="F:Atg8-family ligase activity"/>
    <property type="evidence" value="ECO:0007669"/>
    <property type="project" value="TreeGrafter"/>
</dbReference>
<comment type="subcellular location">
    <subcellularLocation>
        <location evidence="1 6">Preautophagosomal structure membrane</location>
        <topology evidence="1 6">Peripheral membrane protein</topology>
    </subcellularLocation>
</comment>
<feature type="compositionally biased region" description="Low complexity" evidence="7">
    <location>
        <begin position="321"/>
        <end position="357"/>
    </location>
</feature>
<protein>
    <recommendedName>
        <fullName evidence="6">Autophagy protein 5</fullName>
    </recommendedName>
</protein>
<dbReference type="Pfam" id="PF20637">
    <property type="entry name" value="ATG5_HBR"/>
    <property type="match status" value="1"/>
</dbReference>
<dbReference type="Gene3D" id="3.10.20.620">
    <property type="match status" value="1"/>
</dbReference>
<keyword evidence="6" id="KW-0472">Membrane</keyword>
<dbReference type="GO" id="GO:0034727">
    <property type="term" value="P:piecemeal microautophagy of the nucleus"/>
    <property type="evidence" value="ECO:0007669"/>
    <property type="project" value="TreeGrafter"/>
</dbReference>
<feature type="domain" description="Autophagy protein ATG5 UblA" evidence="10">
    <location>
        <begin position="20"/>
        <end position="136"/>
    </location>
</feature>
<dbReference type="Gene3D" id="1.10.246.190">
    <property type="entry name" value="Autophagy protein Apg5, helix rich domain"/>
    <property type="match status" value="1"/>
</dbReference>
<dbReference type="InterPro" id="IPR048318">
    <property type="entry name" value="ATG5_UblB"/>
</dbReference>
<dbReference type="GO" id="GO:0006995">
    <property type="term" value="P:cellular response to nitrogen starvation"/>
    <property type="evidence" value="ECO:0007669"/>
    <property type="project" value="TreeGrafter"/>
</dbReference>
<dbReference type="Pfam" id="PF04106">
    <property type="entry name" value="ATG5_UblB"/>
    <property type="match status" value="1"/>
</dbReference>
<evidence type="ECO:0000256" key="3">
    <source>
        <dbReference type="ARBA" id="ARBA00022499"/>
    </source>
</evidence>
<evidence type="ECO:0000256" key="2">
    <source>
        <dbReference type="ARBA" id="ARBA00006910"/>
    </source>
</evidence>
<evidence type="ECO:0000259" key="8">
    <source>
        <dbReference type="Pfam" id="PF04106"/>
    </source>
</evidence>
<dbReference type="Gene3D" id="3.10.20.90">
    <property type="entry name" value="Phosphatidylinositol 3-kinase Catalytic Subunit, Chain A, domain 1"/>
    <property type="match status" value="1"/>
</dbReference>
<keyword evidence="3 6" id="KW-1017">Isopeptide bond</keyword>
<feature type="compositionally biased region" description="Polar residues" evidence="7">
    <location>
        <begin position="212"/>
        <end position="226"/>
    </location>
</feature>
<reference evidence="11" key="1">
    <citation type="submission" date="2014-08" db="EMBL/GenBank/DDBJ databases">
        <authorList>
            <person name="Sharma Rahul"/>
            <person name="Thines Marco"/>
        </authorList>
    </citation>
    <scope>NUCLEOTIDE SEQUENCE</scope>
</reference>
<dbReference type="GO" id="GO:0000422">
    <property type="term" value="P:autophagy of mitochondrion"/>
    <property type="evidence" value="ECO:0007669"/>
    <property type="project" value="TreeGrafter"/>
</dbReference>
<dbReference type="GO" id="GO:0005776">
    <property type="term" value="C:autophagosome"/>
    <property type="evidence" value="ECO:0007669"/>
    <property type="project" value="TreeGrafter"/>
</dbReference>
<keyword evidence="6" id="KW-0813">Transport</keyword>
<feature type="compositionally biased region" description="Low complexity" evidence="7">
    <location>
        <begin position="248"/>
        <end position="262"/>
    </location>
</feature>
<feature type="domain" description="Autophagy protein ATG5 alpha-helical bundle region" evidence="9">
    <location>
        <begin position="152"/>
        <end position="208"/>
    </location>
</feature>
<dbReference type="InterPro" id="IPR042527">
    <property type="entry name" value="Atg5_UblA_dom_sf"/>
</dbReference>
<dbReference type="GO" id="GO:0034045">
    <property type="term" value="C:phagophore assembly site membrane"/>
    <property type="evidence" value="ECO:0007669"/>
    <property type="project" value="UniProtKB-SubCell"/>
</dbReference>
<feature type="region of interest" description="Disordered" evidence="7">
    <location>
        <begin position="211"/>
        <end position="268"/>
    </location>
</feature>
<evidence type="ECO:0000256" key="4">
    <source>
        <dbReference type="ARBA" id="ARBA00022843"/>
    </source>
</evidence>
<dbReference type="Pfam" id="PF20638">
    <property type="entry name" value="ATG5_UblA"/>
    <property type="match status" value="1"/>
</dbReference>
<evidence type="ECO:0000259" key="9">
    <source>
        <dbReference type="Pfam" id="PF20637"/>
    </source>
</evidence>
<dbReference type="GO" id="GO:0061908">
    <property type="term" value="C:phagophore"/>
    <property type="evidence" value="ECO:0007669"/>
    <property type="project" value="TreeGrafter"/>
</dbReference>
<accession>A0A0F7SMM9</accession>
<proteinExistence type="inferred from homology"/>
<dbReference type="InterPro" id="IPR042526">
    <property type="entry name" value="Atg5_HR"/>
</dbReference>